<evidence type="ECO:0000313" key="15">
    <source>
        <dbReference type="Proteomes" id="UP000322294"/>
    </source>
</evidence>
<dbReference type="Gene3D" id="3.40.50.300">
    <property type="entry name" value="P-loop containing nucleotide triphosphate hydrolases"/>
    <property type="match status" value="2"/>
</dbReference>
<evidence type="ECO:0000256" key="3">
    <source>
        <dbReference type="ARBA" id="ARBA00022723"/>
    </source>
</evidence>
<dbReference type="SMART" id="SM00487">
    <property type="entry name" value="DEXDc"/>
    <property type="match status" value="1"/>
</dbReference>
<keyword evidence="8 12" id="KW-0067">ATP-binding</keyword>
<comment type="caution">
    <text evidence="14">The sequence shown here is derived from an EMBL/GenBank/DDBJ whole genome shotgun (WGS) entry which is preliminary data.</text>
</comment>
<dbReference type="Proteomes" id="UP000322294">
    <property type="component" value="Unassembled WGS sequence"/>
</dbReference>
<keyword evidence="15" id="KW-1185">Reference proteome</keyword>
<dbReference type="PROSITE" id="PS51192">
    <property type="entry name" value="HELICASE_ATP_BIND_1"/>
    <property type="match status" value="1"/>
</dbReference>
<evidence type="ECO:0000256" key="7">
    <source>
        <dbReference type="ARBA" id="ARBA00022833"/>
    </source>
</evidence>
<dbReference type="GO" id="GO:0043138">
    <property type="term" value="F:3'-5' DNA helicase activity"/>
    <property type="evidence" value="ECO:0007669"/>
    <property type="project" value="UniProtKB-EC"/>
</dbReference>
<feature type="binding site" evidence="12">
    <location>
        <position position="452"/>
    </location>
    <ligand>
        <name>Zn(2+)</name>
        <dbReference type="ChEBI" id="CHEBI:29105"/>
        <label>2</label>
    </ligand>
</feature>
<dbReference type="GO" id="GO:0006270">
    <property type="term" value="P:DNA replication initiation"/>
    <property type="evidence" value="ECO:0007669"/>
    <property type="project" value="TreeGrafter"/>
</dbReference>
<dbReference type="InterPro" id="IPR001650">
    <property type="entry name" value="Helicase_C-like"/>
</dbReference>
<dbReference type="InterPro" id="IPR041236">
    <property type="entry name" value="PriA_C"/>
</dbReference>
<dbReference type="InterPro" id="IPR042115">
    <property type="entry name" value="PriA_3primeBD_sf"/>
</dbReference>
<dbReference type="GO" id="GO:0003677">
    <property type="term" value="F:DNA binding"/>
    <property type="evidence" value="ECO:0007669"/>
    <property type="project" value="UniProtKB-UniRule"/>
</dbReference>
<feature type="binding site" evidence="12">
    <location>
        <position position="467"/>
    </location>
    <ligand>
        <name>Zn(2+)</name>
        <dbReference type="ChEBI" id="CHEBI:29105"/>
        <label>2</label>
    </ligand>
</feature>
<dbReference type="HAMAP" id="MF_00983">
    <property type="entry name" value="PriA"/>
    <property type="match status" value="1"/>
</dbReference>
<comment type="subunit">
    <text evidence="12">Component of the replication restart primosome.</text>
</comment>
<evidence type="ECO:0000256" key="4">
    <source>
        <dbReference type="ARBA" id="ARBA00022741"/>
    </source>
</evidence>
<dbReference type="CDD" id="cd18804">
    <property type="entry name" value="SF2_C_priA"/>
    <property type="match status" value="1"/>
</dbReference>
<evidence type="ECO:0000256" key="12">
    <source>
        <dbReference type="HAMAP-Rule" id="MF_00983"/>
    </source>
</evidence>
<protein>
    <recommendedName>
        <fullName evidence="12">Replication restart protein PriA</fullName>
    </recommendedName>
    <alternativeName>
        <fullName evidence="12">ATP-dependent DNA helicase PriA</fullName>
        <ecNumber evidence="12">5.6.2.4</ecNumber>
    </alternativeName>
    <alternativeName>
        <fullName evidence="12">DNA 3'-5' helicase PriA</fullName>
    </alternativeName>
</protein>
<comment type="catalytic activity">
    <reaction evidence="12">
        <text>Couples ATP hydrolysis with the unwinding of duplex DNA by translocating in the 3'-5' direction.</text>
        <dbReference type="EC" id="5.6.2.4"/>
    </reaction>
</comment>
<keyword evidence="2 12" id="KW-0235">DNA replication</keyword>
<dbReference type="GO" id="GO:0006302">
    <property type="term" value="P:double-strand break repair"/>
    <property type="evidence" value="ECO:0007669"/>
    <property type="project" value="InterPro"/>
</dbReference>
<proteinExistence type="inferred from homology"/>
<dbReference type="SUPFAM" id="SSF52540">
    <property type="entry name" value="P-loop containing nucleoside triphosphate hydrolases"/>
    <property type="match status" value="1"/>
</dbReference>
<feature type="binding site" evidence="12">
    <location>
        <position position="449"/>
    </location>
    <ligand>
        <name>Zn(2+)</name>
        <dbReference type="ChEBI" id="CHEBI:29105"/>
        <label>2</label>
    </ligand>
</feature>
<dbReference type="Pfam" id="PF04851">
    <property type="entry name" value="ResIII"/>
    <property type="match status" value="1"/>
</dbReference>
<dbReference type="FunFam" id="3.40.50.300:FF:000489">
    <property type="entry name" value="Primosome assembly protein PriA"/>
    <property type="match status" value="1"/>
</dbReference>
<dbReference type="InterPro" id="IPR027417">
    <property type="entry name" value="P-loop_NTPase"/>
</dbReference>
<keyword evidence="5 12" id="KW-0378">Hydrolase</keyword>
<keyword evidence="7 12" id="KW-0862">Zinc</keyword>
<evidence type="ECO:0000256" key="5">
    <source>
        <dbReference type="ARBA" id="ARBA00022801"/>
    </source>
</evidence>
<feature type="binding site" evidence="12">
    <location>
        <position position="443"/>
    </location>
    <ligand>
        <name>Zn(2+)</name>
        <dbReference type="ChEBI" id="CHEBI:29105"/>
        <label>1</label>
    </ligand>
</feature>
<evidence type="ECO:0000256" key="8">
    <source>
        <dbReference type="ARBA" id="ARBA00022840"/>
    </source>
</evidence>
<evidence type="ECO:0000256" key="2">
    <source>
        <dbReference type="ARBA" id="ARBA00022705"/>
    </source>
</evidence>
<feature type="domain" description="Helicase ATP-binding" evidence="13">
    <location>
        <begin position="212"/>
        <end position="378"/>
    </location>
</feature>
<dbReference type="InterPro" id="IPR036390">
    <property type="entry name" value="WH_DNA-bd_sf"/>
</dbReference>
<dbReference type="AlphaFoldDB" id="A0A5S5B241"/>
<dbReference type="OrthoDB" id="9759544at2"/>
<feature type="binding site" evidence="12">
    <location>
        <position position="470"/>
    </location>
    <ligand>
        <name>Zn(2+)</name>
        <dbReference type="ChEBI" id="CHEBI:29105"/>
        <label>2</label>
    </ligand>
</feature>
<evidence type="ECO:0000256" key="11">
    <source>
        <dbReference type="ARBA" id="ARBA00048988"/>
    </source>
</evidence>
<dbReference type="InterPro" id="IPR040498">
    <property type="entry name" value="PriA_CRR"/>
</dbReference>
<dbReference type="GO" id="GO:0005524">
    <property type="term" value="F:ATP binding"/>
    <property type="evidence" value="ECO:0007669"/>
    <property type="project" value="UniProtKB-UniRule"/>
</dbReference>
<feature type="binding site" evidence="12">
    <location>
        <position position="483"/>
    </location>
    <ligand>
        <name>Zn(2+)</name>
        <dbReference type="ChEBI" id="CHEBI:29105"/>
        <label>1</label>
    </ligand>
</feature>
<dbReference type="InterPro" id="IPR014001">
    <property type="entry name" value="Helicase_ATP-bd"/>
</dbReference>
<comment type="catalytic activity">
    <reaction evidence="11 12">
        <text>ATP + H2O = ADP + phosphate + H(+)</text>
        <dbReference type="Rhea" id="RHEA:13065"/>
        <dbReference type="ChEBI" id="CHEBI:15377"/>
        <dbReference type="ChEBI" id="CHEBI:15378"/>
        <dbReference type="ChEBI" id="CHEBI:30616"/>
        <dbReference type="ChEBI" id="CHEBI:43474"/>
        <dbReference type="ChEBI" id="CHEBI:456216"/>
        <dbReference type="EC" id="5.6.2.4"/>
    </reaction>
</comment>
<evidence type="ECO:0000259" key="13">
    <source>
        <dbReference type="PROSITE" id="PS51192"/>
    </source>
</evidence>
<dbReference type="RefSeq" id="WP_148865712.1">
    <property type="nucleotide sequence ID" value="NZ_VNHO01000001.1"/>
</dbReference>
<evidence type="ECO:0000256" key="1">
    <source>
        <dbReference type="ARBA" id="ARBA00022515"/>
    </source>
</evidence>
<dbReference type="SUPFAM" id="SSF46785">
    <property type="entry name" value="Winged helix' DNA-binding domain"/>
    <property type="match status" value="1"/>
</dbReference>
<dbReference type="InterPro" id="IPR006935">
    <property type="entry name" value="Helicase/UvrB_N"/>
</dbReference>
<name>A0A5S5B241_9FIRM</name>
<dbReference type="NCBIfam" id="TIGR00595">
    <property type="entry name" value="priA"/>
    <property type="match status" value="1"/>
</dbReference>
<comment type="cofactor">
    <cofactor evidence="12">
        <name>Zn(2+)</name>
        <dbReference type="ChEBI" id="CHEBI:29105"/>
    </cofactor>
    <text evidence="12">Binds 2 zinc ions per subunit.</text>
</comment>
<sequence length="732" mass="82809">MSKLAEVAVDVKHPAVKGEYYYMVPKPLKDKVRVGSRVKVPFNNLIVEGVVIRFLEPGDMVPDFQLKEIIGVDERFVLPQFMLDLARKLASYYATNLIDFLKLMLPPSVSLQKEAVYTTAVEEIGDIRSEIQKEIFRVIRDKGPATVDVISETTGLAKPSVRNALSALMKKGFIKRECRVKSDISQFPKSGAQPVSYRLTFEQARVLEEINKNMEAERKPVLLFGITGSGKTEVYIRAIERALARRKRALVLVPEISLTPQMMERFYARFPGRVAMIHSGLSRGERFLEWYRVYKGDADITIGARSAVFAPIKDLGLIIIDEEHESSYKQMEFPFYDARQVACFRAEAEGAAIISGSATPSVESFYRAVKGEYIFLRLTRRVSGRPLPPIEIVDMREELKSGNRHIFSRKLCSEMEAALSRGEQVILFLNRRGHSTFVLCRDCGFVLKCPHCDISLTYHSSDKSGRCHYCGYHVKAPDTCPDCDSRNIRYFGAGTEKVEQEFKIRFPQVNVVRVDADSTSRKGSLQKLLSEFKGGRAQVMIGTQTIAKGLDFPGVSLVGIIAADITLNLPDFRAGERTFQLISQVAGRAGRGEIPGRVIVQTYSPESSAIRAACGYNFKDFYREELRCRKKFEYPPFCHMMNLTFTGADQDLVRAAAEDVRKILEHRISSLVKILGPIPAPRFRVKDNFRYNILLKSTEPERLIEAGDVLKNIKNLNRKVYLTWDMDPQDLL</sequence>
<keyword evidence="4 12" id="KW-0547">Nucleotide-binding</keyword>
<comment type="similarity">
    <text evidence="12">Belongs to the helicase family. PriA subfamily.</text>
</comment>
<keyword evidence="10 12" id="KW-0413">Isomerase</keyword>
<dbReference type="SMART" id="SM00490">
    <property type="entry name" value="HELICc"/>
    <property type="match status" value="1"/>
</dbReference>
<reference evidence="14 15" key="1">
    <citation type="submission" date="2019-07" db="EMBL/GenBank/DDBJ databases">
        <title>Genomic Encyclopedia of Type Strains, Phase I: the one thousand microbial genomes (KMG-I) project.</title>
        <authorList>
            <person name="Kyrpides N."/>
        </authorList>
    </citation>
    <scope>NUCLEOTIDE SEQUENCE [LARGE SCALE GENOMIC DNA]</scope>
    <source>
        <strain evidence="14 15">DSM 16647</strain>
    </source>
</reference>
<gene>
    <name evidence="12" type="primary">priA</name>
    <name evidence="14" type="ORF">LZ11_00162</name>
</gene>
<feature type="binding site" evidence="12">
    <location>
        <position position="440"/>
    </location>
    <ligand>
        <name>Zn(2+)</name>
        <dbReference type="ChEBI" id="CHEBI:29105"/>
        <label>1</label>
    </ligand>
</feature>
<organism evidence="14 15">
    <name type="scientific">Thermosediminibacter litoriperuensis</name>
    <dbReference type="NCBI Taxonomy" id="291989"/>
    <lineage>
        <taxon>Bacteria</taxon>
        <taxon>Bacillati</taxon>
        <taxon>Bacillota</taxon>
        <taxon>Clostridia</taxon>
        <taxon>Thermosediminibacterales</taxon>
        <taxon>Thermosediminibacteraceae</taxon>
        <taxon>Thermosediminibacter</taxon>
    </lineage>
</organism>
<keyword evidence="3 12" id="KW-0479">Metal-binding</keyword>
<dbReference type="EC" id="5.6.2.4" evidence="12"/>
<evidence type="ECO:0000256" key="10">
    <source>
        <dbReference type="ARBA" id="ARBA00023235"/>
    </source>
</evidence>
<dbReference type="GO" id="GO:0006269">
    <property type="term" value="P:DNA replication, synthesis of primer"/>
    <property type="evidence" value="ECO:0007669"/>
    <property type="project" value="UniProtKB-KW"/>
</dbReference>
<evidence type="ECO:0000256" key="6">
    <source>
        <dbReference type="ARBA" id="ARBA00022806"/>
    </source>
</evidence>
<dbReference type="Pfam" id="PF18319">
    <property type="entry name" value="Zn_ribbon_PriA"/>
    <property type="match status" value="1"/>
</dbReference>
<dbReference type="Pfam" id="PF18074">
    <property type="entry name" value="PriA_C"/>
    <property type="match status" value="1"/>
</dbReference>
<dbReference type="Gene3D" id="3.40.1440.60">
    <property type="entry name" value="PriA, 3(prime) DNA-binding domain"/>
    <property type="match status" value="1"/>
</dbReference>
<keyword evidence="9 12" id="KW-0238">DNA-binding</keyword>
<dbReference type="Pfam" id="PF13412">
    <property type="entry name" value="HTH_24"/>
    <property type="match status" value="1"/>
</dbReference>
<keyword evidence="1 12" id="KW-0639">Primosome</keyword>
<dbReference type="PANTHER" id="PTHR30580:SF0">
    <property type="entry name" value="PRIMOSOMAL PROTEIN N"/>
    <property type="match status" value="1"/>
</dbReference>
<keyword evidence="6 12" id="KW-0347">Helicase</keyword>
<dbReference type="GO" id="GO:0016887">
    <property type="term" value="F:ATP hydrolysis activity"/>
    <property type="evidence" value="ECO:0007669"/>
    <property type="project" value="RHEA"/>
</dbReference>
<dbReference type="PANTHER" id="PTHR30580">
    <property type="entry name" value="PRIMOSOMAL PROTEIN N"/>
    <property type="match status" value="1"/>
</dbReference>
<accession>A0A5S5B241</accession>
<dbReference type="Pfam" id="PF17764">
    <property type="entry name" value="PriA_3primeBD"/>
    <property type="match status" value="1"/>
</dbReference>
<dbReference type="GO" id="GO:0008270">
    <property type="term" value="F:zinc ion binding"/>
    <property type="evidence" value="ECO:0007669"/>
    <property type="project" value="UniProtKB-UniRule"/>
</dbReference>
<dbReference type="GO" id="GO:0006310">
    <property type="term" value="P:DNA recombination"/>
    <property type="evidence" value="ECO:0007669"/>
    <property type="project" value="InterPro"/>
</dbReference>
<dbReference type="InterPro" id="IPR041222">
    <property type="entry name" value="PriA_3primeBD"/>
</dbReference>
<dbReference type="Pfam" id="PF00271">
    <property type="entry name" value="Helicase_C"/>
    <property type="match status" value="1"/>
</dbReference>
<evidence type="ECO:0000313" key="14">
    <source>
        <dbReference type="EMBL" id="TYP60000.1"/>
    </source>
</evidence>
<dbReference type="CDD" id="cd17929">
    <property type="entry name" value="DEXHc_priA"/>
    <property type="match status" value="1"/>
</dbReference>
<dbReference type="GO" id="GO:1990077">
    <property type="term" value="C:primosome complex"/>
    <property type="evidence" value="ECO:0007669"/>
    <property type="project" value="UniProtKB-UniRule"/>
</dbReference>
<dbReference type="InterPro" id="IPR005259">
    <property type="entry name" value="PriA"/>
</dbReference>
<feature type="binding site" evidence="12">
    <location>
        <position position="480"/>
    </location>
    <ligand>
        <name>Zn(2+)</name>
        <dbReference type="ChEBI" id="CHEBI:29105"/>
        <label>1</label>
    </ligand>
</feature>
<comment type="function">
    <text evidence="12">Initiates the restart of stalled replication forks, which reloads the replicative helicase on sites other than the origin of replication. Recognizes and binds to abandoned replication forks and remodels them to uncover a helicase loading site. Promotes assembly of the primosome at these replication forks.</text>
</comment>
<dbReference type="EMBL" id="VNHO01000001">
    <property type="protein sequence ID" value="TYP60000.1"/>
    <property type="molecule type" value="Genomic_DNA"/>
</dbReference>
<evidence type="ECO:0000256" key="9">
    <source>
        <dbReference type="ARBA" id="ARBA00023125"/>
    </source>
</evidence>